<sequence length="67" mass="7200">MRFVLMPGQRGRGEENLHDVRHAADGASRNGKVGIEITAEYELADVETAIADLAGEVTHGKSIIRIG</sequence>
<organism evidence="1 2">
    <name type="scientific">Nonomuraea jabiensis</name>
    <dbReference type="NCBI Taxonomy" id="882448"/>
    <lineage>
        <taxon>Bacteria</taxon>
        <taxon>Bacillati</taxon>
        <taxon>Actinomycetota</taxon>
        <taxon>Actinomycetes</taxon>
        <taxon>Streptosporangiales</taxon>
        <taxon>Streptosporangiaceae</taxon>
        <taxon>Nonomuraea</taxon>
    </lineage>
</organism>
<name>A0A7W9G0G4_9ACTN</name>
<dbReference type="AlphaFoldDB" id="A0A7W9G0G4"/>
<keyword evidence="2" id="KW-1185">Reference proteome</keyword>
<reference evidence="1 2" key="1">
    <citation type="submission" date="2020-08" db="EMBL/GenBank/DDBJ databases">
        <title>Sequencing the genomes of 1000 actinobacteria strains.</title>
        <authorList>
            <person name="Klenk H.-P."/>
        </authorList>
    </citation>
    <scope>NUCLEOTIDE SEQUENCE [LARGE SCALE GENOMIC DNA]</scope>
    <source>
        <strain evidence="1 2">DSM 45507</strain>
    </source>
</reference>
<evidence type="ECO:0000313" key="2">
    <source>
        <dbReference type="Proteomes" id="UP000579153"/>
    </source>
</evidence>
<dbReference type="Proteomes" id="UP000579153">
    <property type="component" value="Unassembled WGS sequence"/>
</dbReference>
<evidence type="ECO:0000313" key="1">
    <source>
        <dbReference type="EMBL" id="MBB5774947.1"/>
    </source>
</evidence>
<protein>
    <recommendedName>
        <fullName evidence="3">Zinc-binding dehydrogenase</fullName>
    </recommendedName>
</protein>
<comment type="caution">
    <text evidence="1">The sequence shown here is derived from an EMBL/GenBank/DDBJ whole genome shotgun (WGS) entry which is preliminary data.</text>
</comment>
<accession>A0A7W9G0G4</accession>
<dbReference type="EMBL" id="JACHMB010000001">
    <property type="protein sequence ID" value="MBB5774947.1"/>
    <property type="molecule type" value="Genomic_DNA"/>
</dbReference>
<gene>
    <name evidence="1" type="ORF">HD596_001703</name>
</gene>
<dbReference type="RefSeq" id="WP_185068719.1">
    <property type="nucleotide sequence ID" value="NZ_JACHMB010000001.1"/>
</dbReference>
<evidence type="ECO:0008006" key="3">
    <source>
        <dbReference type="Google" id="ProtNLM"/>
    </source>
</evidence>
<proteinExistence type="predicted"/>